<evidence type="ECO:0000313" key="4">
    <source>
        <dbReference type="EMBL" id="TDP86079.1"/>
    </source>
</evidence>
<dbReference type="InterPro" id="IPR000362">
    <property type="entry name" value="Fumarate_lyase_fam"/>
</dbReference>
<proteinExistence type="inferred from homology"/>
<gene>
    <name evidence="4" type="ORF">EV672_102430</name>
</gene>
<dbReference type="PROSITE" id="PS00163">
    <property type="entry name" value="FUMARATE_LYASES"/>
    <property type="match status" value="1"/>
</dbReference>
<feature type="domain" description="Fumarate lyase N-terminal" evidence="3">
    <location>
        <begin position="26"/>
        <end position="313"/>
    </location>
</feature>
<dbReference type="AlphaFoldDB" id="A0A4R6RHY3"/>
<protein>
    <recommendedName>
        <fullName evidence="2">3-carboxy-cis,cis-muconate cycloisomerase</fullName>
        <ecNumber evidence="2">5.5.1.2</ecNumber>
    </recommendedName>
</protein>
<dbReference type="PRINTS" id="PR00149">
    <property type="entry name" value="FUMRATELYASE"/>
</dbReference>
<comment type="similarity">
    <text evidence="1">Belongs to the class-II fumarase/aspartase family.</text>
</comment>
<keyword evidence="4" id="KW-0413">Isomerase</keyword>
<sequence>MTLTSQPRSPFAPTVTTALFDAFLSTDAMAEVFSAQRLVQSMLDVEAALSQAQAAQGLVPAAAADVIRQACDVALYDIAALLQTGRRAGSLAIPLVKVLTAEVARRDPQAARHVHQGSTSQDILDTAAVLQTVRAVALLQDGLARLTTALATLARTHAATPVLARTLMQPATVTTFGFKVCGWLEALQRSQQALRERSAQALALQLGGAVGTLAAMGEAGPAVAAHMAKALGLRQPAHCWHTQRDDWMRLGAEVAILTGSLGKLATDLSLMAQGEVGELAEPAGAGRGGSSAMPHKRNPVSAMLALASAHRAPGQMATLLGCMAQAHERGLGDWQAELAEWPHLFHSANGALQALVEAFEGLQVDSARMRRNIDNLQGLVFAEAATRVLAPALGGAPAHHLMETLSQEAVASGQHLRELTLARVQADDALRSTIDTAALTAAFDPHEAARWPAGLTLQRLAAAPTGHTP</sequence>
<organism evidence="4 5">
    <name type="scientific">Aquabacterium commune</name>
    <dbReference type="NCBI Taxonomy" id="70586"/>
    <lineage>
        <taxon>Bacteria</taxon>
        <taxon>Pseudomonadati</taxon>
        <taxon>Pseudomonadota</taxon>
        <taxon>Betaproteobacteria</taxon>
        <taxon>Burkholderiales</taxon>
        <taxon>Aquabacterium</taxon>
    </lineage>
</organism>
<dbReference type="InterPro" id="IPR022761">
    <property type="entry name" value="Fumarate_lyase_N"/>
</dbReference>
<dbReference type="InterPro" id="IPR020557">
    <property type="entry name" value="Fumarate_lyase_CS"/>
</dbReference>
<evidence type="ECO:0000256" key="1">
    <source>
        <dbReference type="ARBA" id="ARBA00034772"/>
    </source>
</evidence>
<keyword evidence="5" id="KW-1185">Reference proteome</keyword>
<dbReference type="Gene3D" id="1.10.40.30">
    <property type="entry name" value="Fumarase/aspartase (C-terminal domain)"/>
    <property type="match status" value="1"/>
</dbReference>
<dbReference type="Gene3D" id="1.20.200.10">
    <property type="entry name" value="Fumarase/aspartase (Central domain)"/>
    <property type="match status" value="1"/>
</dbReference>
<dbReference type="PANTHER" id="PTHR43172:SF2">
    <property type="entry name" value="ADENYLOSUCCINATE LYASE C-TERMINAL DOMAIN-CONTAINING PROTEIN"/>
    <property type="match status" value="1"/>
</dbReference>
<comment type="caution">
    <text evidence="4">The sequence shown here is derived from an EMBL/GenBank/DDBJ whole genome shotgun (WGS) entry which is preliminary data.</text>
</comment>
<dbReference type="InterPro" id="IPR012789">
    <property type="entry name" value="Protocat_PcaB-like"/>
</dbReference>
<dbReference type="EC" id="5.5.1.2" evidence="2"/>
<dbReference type="CDD" id="cd01597">
    <property type="entry name" value="pCLME"/>
    <property type="match status" value="1"/>
</dbReference>
<dbReference type="PANTHER" id="PTHR43172">
    <property type="entry name" value="ADENYLOSUCCINATE LYASE"/>
    <property type="match status" value="1"/>
</dbReference>
<evidence type="ECO:0000256" key="2">
    <source>
        <dbReference type="NCBIfam" id="TIGR02426"/>
    </source>
</evidence>
<dbReference type="EMBL" id="SNXW01000002">
    <property type="protein sequence ID" value="TDP86079.1"/>
    <property type="molecule type" value="Genomic_DNA"/>
</dbReference>
<dbReference type="InterPro" id="IPR024083">
    <property type="entry name" value="Fumarase/histidase_N"/>
</dbReference>
<dbReference type="GO" id="GO:0016829">
    <property type="term" value="F:lyase activity"/>
    <property type="evidence" value="ECO:0007669"/>
    <property type="project" value="UniProtKB-ARBA"/>
</dbReference>
<accession>A0A4R6RHY3</accession>
<evidence type="ECO:0000259" key="3">
    <source>
        <dbReference type="Pfam" id="PF00206"/>
    </source>
</evidence>
<reference evidence="4 5" key="1">
    <citation type="submission" date="2019-03" db="EMBL/GenBank/DDBJ databases">
        <title>Genomic Encyclopedia of Type Strains, Phase IV (KMG-IV): sequencing the most valuable type-strain genomes for metagenomic binning, comparative biology and taxonomic classification.</title>
        <authorList>
            <person name="Goeker M."/>
        </authorList>
    </citation>
    <scope>NUCLEOTIDE SEQUENCE [LARGE SCALE GENOMIC DNA]</scope>
    <source>
        <strain evidence="4 5">DSM 11901</strain>
    </source>
</reference>
<evidence type="ECO:0000313" key="5">
    <source>
        <dbReference type="Proteomes" id="UP000294593"/>
    </source>
</evidence>
<name>A0A4R6RHY3_9BURK</name>
<dbReference type="GO" id="GO:0019619">
    <property type="term" value="P:3,4-dihydroxybenzoate catabolic process"/>
    <property type="evidence" value="ECO:0007669"/>
    <property type="project" value="InterPro"/>
</dbReference>
<dbReference type="RefSeq" id="WP_341770452.1">
    <property type="nucleotide sequence ID" value="NZ_SNXW01000002.1"/>
</dbReference>
<dbReference type="InterPro" id="IPR008948">
    <property type="entry name" value="L-Aspartase-like"/>
</dbReference>
<dbReference type="SUPFAM" id="SSF48557">
    <property type="entry name" value="L-aspartase-like"/>
    <property type="match status" value="1"/>
</dbReference>
<dbReference type="NCBIfam" id="TIGR02426">
    <property type="entry name" value="protocat_pcaB"/>
    <property type="match status" value="1"/>
</dbReference>
<dbReference type="Proteomes" id="UP000294593">
    <property type="component" value="Unassembled WGS sequence"/>
</dbReference>
<dbReference type="Gene3D" id="1.10.275.10">
    <property type="entry name" value="Fumarase/aspartase (N-terminal domain)"/>
    <property type="match status" value="1"/>
</dbReference>
<dbReference type="Pfam" id="PF00206">
    <property type="entry name" value="Lyase_1"/>
    <property type="match status" value="1"/>
</dbReference>
<dbReference type="GO" id="GO:0047472">
    <property type="term" value="F:3-carboxy-cis,cis-muconate cycloisomerase activity"/>
    <property type="evidence" value="ECO:0007669"/>
    <property type="project" value="UniProtKB-UniRule"/>
</dbReference>